<dbReference type="CDD" id="cd12148">
    <property type="entry name" value="fungal_TF_MHR"/>
    <property type="match status" value="1"/>
</dbReference>
<dbReference type="Pfam" id="PF00172">
    <property type="entry name" value="Zn_clus"/>
    <property type="match status" value="1"/>
</dbReference>
<dbReference type="InterPro" id="IPR001138">
    <property type="entry name" value="Zn2Cys6_DnaBD"/>
</dbReference>
<keyword evidence="5" id="KW-0539">Nucleus</keyword>
<evidence type="ECO:0000256" key="3">
    <source>
        <dbReference type="ARBA" id="ARBA00023125"/>
    </source>
</evidence>
<keyword evidence="9" id="KW-1185">Reference proteome</keyword>
<dbReference type="Gene3D" id="4.10.240.10">
    <property type="entry name" value="Zn(2)-C6 fungal-type DNA-binding domain"/>
    <property type="match status" value="1"/>
</dbReference>
<feature type="compositionally biased region" description="Polar residues" evidence="6">
    <location>
        <begin position="337"/>
        <end position="365"/>
    </location>
</feature>
<dbReference type="PANTHER" id="PTHR37534">
    <property type="entry name" value="TRANSCRIPTIONAL ACTIVATOR PROTEIN UGA3"/>
    <property type="match status" value="1"/>
</dbReference>
<dbReference type="PANTHER" id="PTHR37534:SF4">
    <property type="entry name" value="ZN(II)2CYS6 TRANSCRIPTION FACTOR (EUROFUNG)"/>
    <property type="match status" value="1"/>
</dbReference>
<keyword evidence="3" id="KW-0238">DNA-binding</keyword>
<gene>
    <name evidence="8" type="ORF">PENSTE_c010G06901</name>
</gene>
<dbReference type="GO" id="GO:0005634">
    <property type="term" value="C:nucleus"/>
    <property type="evidence" value="ECO:0007669"/>
    <property type="project" value="UniProtKB-SubCell"/>
</dbReference>
<keyword evidence="2" id="KW-0805">Transcription regulation</keyword>
<dbReference type="SUPFAM" id="SSF57701">
    <property type="entry name" value="Zn2/Cys6 DNA-binding domain"/>
    <property type="match status" value="1"/>
</dbReference>
<keyword evidence="4" id="KW-0804">Transcription</keyword>
<evidence type="ECO:0000259" key="7">
    <source>
        <dbReference type="PROSITE" id="PS50048"/>
    </source>
</evidence>
<evidence type="ECO:0000256" key="5">
    <source>
        <dbReference type="ARBA" id="ARBA00023242"/>
    </source>
</evidence>
<proteinExistence type="predicted"/>
<comment type="subcellular location">
    <subcellularLocation>
        <location evidence="1">Nucleus</location>
    </subcellularLocation>
</comment>
<evidence type="ECO:0000256" key="1">
    <source>
        <dbReference type="ARBA" id="ARBA00004123"/>
    </source>
</evidence>
<dbReference type="PROSITE" id="PS50048">
    <property type="entry name" value="ZN2_CY6_FUNGAL_2"/>
    <property type="match status" value="1"/>
</dbReference>
<dbReference type="SMART" id="SM00066">
    <property type="entry name" value="GAL4"/>
    <property type="match status" value="1"/>
</dbReference>
<accession>A0A1V6T830</accession>
<feature type="compositionally biased region" description="Basic and acidic residues" evidence="6">
    <location>
        <begin position="197"/>
        <end position="213"/>
    </location>
</feature>
<dbReference type="AlphaFoldDB" id="A0A1V6T830"/>
<dbReference type="GO" id="GO:0008270">
    <property type="term" value="F:zinc ion binding"/>
    <property type="evidence" value="ECO:0007669"/>
    <property type="project" value="InterPro"/>
</dbReference>
<dbReference type="EMBL" id="MLKD01000010">
    <property type="protein sequence ID" value="OQE22488.1"/>
    <property type="molecule type" value="Genomic_DNA"/>
</dbReference>
<feature type="domain" description="Zn(2)-C6 fungal-type" evidence="7">
    <location>
        <begin position="43"/>
        <end position="73"/>
    </location>
</feature>
<evidence type="ECO:0000256" key="2">
    <source>
        <dbReference type="ARBA" id="ARBA00023015"/>
    </source>
</evidence>
<evidence type="ECO:0000313" key="8">
    <source>
        <dbReference type="EMBL" id="OQE22488.1"/>
    </source>
</evidence>
<feature type="compositionally biased region" description="Polar residues" evidence="6">
    <location>
        <begin position="214"/>
        <end position="230"/>
    </location>
</feature>
<feature type="region of interest" description="Disordered" evidence="6">
    <location>
        <begin position="160"/>
        <end position="232"/>
    </location>
</feature>
<dbReference type="InterPro" id="IPR021858">
    <property type="entry name" value="Fun_TF"/>
</dbReference>
<reference evidence="9" key="1">
    <citation type="journal article" date="2017" name="Nat. Microbiol.">
        <title>Global analysis of biosynthetic gene clusters reveals vast potential of secondary metabolite production in Penicillium species.</title>
        <authorList>
            <person name="Nielsen J.C."/>
            <person name="Grijseels S."/>
            <person name="Prigent S."/>
            <person name="Ji B."/>
            <person name="Dainat J."/>
            <person name="Nielsen K.F."/>
            <person name="Frisvad J.C."/>
            <person name="Workman M."/>
            <person name="Nielsen J."/>
        </authorList>
    </citation>
    <scope>NUCLEOTIDE SEQUENCE [LARGE SCALE GENOMIC DNA]</scope>
    <source>
        <strain evidence="9">IBT 24891</strain>
    </source>
</reference>
<dbReference type="STRING" id="303698.A0A1V6T830"/>
<comment type="caution">
    <text evidence="8">The sequence shown here is derived from an EMBL/GenBank/DDBJ whole genome shotgun (WGS) entry which is preliminary data.</text>
</comment>
<dbReference type="Pfam" id="PF11951">
    <property type="entry name" value="Fungal_trans_2"/>
    <property type="match status" value="1"/>
</dbReference>
<dbReference type="GO" id="GO:0000976">
    <property type="term" value="F:transcription cis-regulatory region binding"/>
    <property type="evidence" value="ECO:0007669"/>
    <property type="project" value="TreeGrafter"/>
</dbReference>
<dbReference type="OrthoDB" id="415590at2759"/>
<name>A0A1V6T830_9EURO</name>
<dbReference type="GO" id="GO:0000981">
    <property type="term" value="F:DNA-binding transcription factor activity, RNA polymerase II-specific"/>
    <property type="evidence" value="ECO:0007669"/>
    <property type="project" value="InterPro"/>
</dbReference>
<dbReference type="PROSITE" id="PS00463">
    <property type="entry name" value="ZN2_CY6_FUNGAL_1"/>
    <property type="match status" value="1"/>
</dbReference>
<dbReference type="GO" id="GO:0045944">
    <property type="term" value="P:positive regulation of transcription by RNA polymerase II"/>
    <property type="evidence" value="ECO:0007669"/>
    <property type="project" value="TreeGrafter"/>
</dbReference>
<dbReference type="CDD" id="cd00067">
    <property type="entry name" value="GAL4"/>
    <property type="match status" value="1"/>
</dbReference>
<evidence type="ECO:0000256" key="4">
    <source>
        <dbReference type="ARBA" id="ARBA00023163"/>
    </source>
</evidence>
<evidence type="ECO:0000313" key="9">
    <source>
        <dbReference type="Proteomes" id="UP000191285"/>
    </source>
</evidence>
<evidence type="ECO:0000256" key="6">
    <source>
        <dbReference type="SAM" id="MobiDB-lite"/>
    </source>
</evidence>
<dbReference type="InterPro" id="IPR036864">
    <property type="entry name" value="Zn2-C6_fun-type_DNA-bd_sf"/>
</dbReference>
<organism evidence="8 9">
    <name type="scientific">Penicillium steckii</name>
    <dbReference type="NCBI Taxonomy" id="303698"/>
    <lineage>
        <taxon>Eukaryota</taxon>
        <taxon>Fungi</taxon>
        <taxon>Dikarya</taxon>
        <taxon>Ascomycota</taxon>
        <taxon>Pezizomycotina</taxon>
        <taxon>Eurotiomycetes</taxon>
        <taxon>Eurotiomycetidae</taxon>
        <taxon>Eurotiales</taxon>
        <taxon>Aspergillaceae</taxon>
        <taxon>Penicillium</taxon>
    </lineage>
</organism>
<feature type="region of interest" description="Disordered" evidence="6">
    <location>
        <begin position="326"/>
        <end position="370"/>
    </location>
</feature>
<protein>
    <recommendedName>
        <fullName evidence="7">Zn(2)-C6 fungal-type domain-containing protein</fullName>
    </recommendedName>
</protein>
<dbReference type="Proteomes" id="UP000191285">
    <property type="component" value="Unassembled WGS sequence"/>
</dbReference>
<sequence length="764" mass="85821">MTSTIIDSISAGLDGDTGGLPCSVQDHTQDAKQTEPKKRTRTGCLNCSRRRRKCDEEKPTCSGCKRRGDKCQWRMLGSFRDSNIKVLESDHPSMSQGGAVSKSKRQSKFKILNTLPDKPLNRGVKRRNEECLDLATRKSLSPLSPGAADGTLPAMVTVPEEQGNSTVPSGYPDRPSNSTDLGHPLSPPLTGNASSHTSRDPSQHSPRHDDIEHCTNNISQPEPANHTQYPPNLHCDFQPQLPDDASPHGYLNSSPEYAIDDISALNNITQNTQFHSSVDGSYQTGHSPLFDHSVFSDPADLTNDVFLPGSAYEALHTALRNRQLWTARPDAPRRTSSRGSISQAHTPSALSDRSFTQSTRQPQRSRSGRYFELSPEREHVLWQNYLNEICSWLDMFDNNRHFASTFPQMAKTAPHLRYSILALSARQLEREQNEKSQSESLSLYQEAIHLLFPELQSKSTPVIASCVILCVLEMLSCNPKEWRRHLDGCAYLIQAAGINGFSGHEEQALFWCFARMDVCGGLISEEETIIPIHNWRPRDMSCSEASHLFLSSNKTNFDTYANYTVYLVAETLGVLFGSSSRTPHPCTSCHSLPEEDSSSYVRRWGDLFTQVEQWYEHRPSQMKPIFTASTPSQSARNKPFPTVLYGNGDAISGNQLYHVSALLLLQRKPKTLLLQKKPKSVLWHARQICAISASNAHHGCWTNALQPLWIAGKVMSHYSEHEAIVETLVRIERETGWATTWRVEDLKDFWGEYDTEDECDFDME</sequence>